<feature type="transmembrane region" description="Helical" evidence="6">
    <location>
        <begin position="457"/>
        <end position="478"/>
    </location>
</feature>
<dbReference type="EMBL" id="AMCV02000001">
    <property type="protein sequence ID" value="TDZ26017.1"/>
    <property type="molecule type" value="Genomic_DNA"/>
</dbReference>
<dbReference type="InterPro" id="IPR036378">
    <property type="entry name" value="FAS1_dom_sf"/>
</dbReference>
<feature type="transmembrane region" description="Helical" evidence="6">
    <location>
        <begin position="593"/>
        <end position="615"/>
    </location>
</feature>
<evidence type="ECO:0000256" key="6">
    <source>
        <dbReference type="SAM" id="Phobius"/>
    </source>
</evidence>
<dbReference type="Gene3D" id="2.30.180.10">
    <property type="entry name" value="FAS1 domain"/>
    <property type="match status" value="2"/>
</dbReference>
<dbReference type="SUPFAM" id="SSF82153">
    <property type="entry name" value="FAS1 domain"/>
    <property type="match status" value="2"/>
</dbReference>
<comment type="subcellular location">
    <subcellularLocation>
        <location evidence="1">Membrane</location>
        <topology evidence="1">Multi-pass membrane protein</topology>
    </subcellularLocation>
</comment>
<feature type="transmembrane region" description="Helical" evidence="6">
    <location>
        <begin position="521"/>
        <end position="546"/>
    </location>
</feature>
<feature type="domain" description="Major facilitator superfamily (MFS) profile" evidence="8">
    <location>
        <begin position="361"/>
        <end position="798"/>
    </location>
</feature>
<dbReference type="InterPro" id="IPR011701">
    <property type="entry name" value="MFS"/>
</dbReference>
<feature type="transmembrane region" description="Helical" evidence="6">
    <location>
        <begin position="743"/>
        <end position="761"/>
    </location>
</feature>
<reference evidence="10" key="2">
    <citation type="journal article" date="2019" name="Mol. Plant Microbe Interact.">
        <title>Genome sequence resources for four phytopathogenic fungi from the Colletotrichum orbiculare species complex.</title>
        <authorList>
            <person name="Gan P."/>
            <person name="Tsushima A."/>
            <person name="Narusaka M."/>
            <person name="Narusaka Y."/>
            <person name="Takano Y."/>
            <person name="Kubo Y."/>
            <person name="Shirasu K."/>
        </authorList>
    </citation>
    <scope>GENOME REANNOTATION</scope>
    <source>
        <strain evidence="10">104-T / ATCC 96160 / CBS 514.97 / LARS 414 / MAFF 240422</strain>
    </source>
</reference>
<comment type="caution">
    <text evidence="9">The sequence shown here is derived from an EMBL/GenBank/DDBJ whole genome shotgun (WGS) entry which is preliminary data.</text>
</comment>
<feature type="transmembrane region" description="Helical" evidence="6">
    <location>
        <begin position="397"/>
        <end position="416"/>
    </location>
</feature>
<evidence type="ECO:0000256" key="5">
    <source>
        <dbReference type="ARBA" id="ARBA00023180"/>
    </source>
</evidence>
<dbReference type="Gene3D" id="1.20.1250.20">
    <property type="entry name" value="MFS general substrate transporter like domains"/>
    <property type="match status" value="1"/>
</dbReference>
<evidence type="ECO:0000256" key="4">
    <source>
        <dbReference type="ARBA" id="ARBA00023136"/>
    </source>
</evidence>
<keyword evidence="10" id="KW-1185">Reference proteome</keyword>
<evidence type="ECO:0000256" key="1">
    <source>
        <dbReference type="ARBA" id="ARBA00004141"/>
    </source>
</evidence>
<keyword evidence="5" id="KW-0325">Glycoprotein</keyword>
<evidence type="ECO:0000313" key="9">
    <source>
        <dbReference type="EMBL" id="TDZ26017.1"/>
    </source>
</evidence>
<dbReference type="FunFam" id="1.20.1250.20:FF:000011">
    <property type="entry name" value="MFS multidrug transporter, putative"/>
    <property type="match status" value="1"/>
</dbReference>
<organism evidence="9 10">
    <name type="scientific">Colletotrichum orbiculare (strain 104-T / ATCC 96160 / CBS 514.97 / LARS 414 / MAFF 240422)</name>
    <name type="common">Cucumber anthracnose fungus</name>
    <name type="synonym">Colletotrichum lagenarium</name>
    <dbReference type="NCBI Taxonomy" id="1213857"/>
    <lineage>
        <taxon>Eukaryota</taxon>
        <taxon>Fungi</taxon>
        <taxon>Dikarya</taxon>
        <taxon>Ascomycota</taxon>
        <taxon>Pezizomycotina</taxon>
        <taxon>Sordariomycetes</taxon>
        <taxon>Hypocreomycetidae</taxon>
        <taxon>Glomerellales</taxon>
        <taxon>Glomerellaceae</taxon>
        <taxon>Colletotrichum</taxon>
        <taxon>Colletotrichum orbiculare species complex</taxon>
    </lineage>
</organism>
<dbReference type="STRING" id="1213857.A0A484G8T8"/>
<feature type="transmembrane region" description="Helical" evidence="6">
    <location>
        <begin position="485"/>
        <end position="509"/>
    </location>
</feature>
<dbReference type="OrthoDB" id="2544694at2759"/>
<dbReference type="SMART" id="SM00554">
    <property type="entry name" value="FAS1"/>
    <property type="match status" value="2"/>
</dbReference>
<sequence>MLHDLLLELDLLGTFEAAENSTLLAMNDNAFEYLANWGMNLRTIDPELARGIMKYHFLEGSSTSTNPLLAIETQLVHSVLRPPILTNVTDGAVVKLTAADNESPFRVECGIQKVLPVVEADIHYDSGVLHTIDENLVLPHNLSETTSLGNLDRFWSLVQKAQMSELLESLRDTTIMLPSNEAMEKYAVQLDSLAPEDLRTTINNHVITNRILYHTSFGASGPEVAAVSGLKLNLSRDSTGRLFVNKVRVLKQDVLIYGGVSHVLDSVLLAKPASVFNVGRDGLWRYMVSLRWYEHLWENTAQVILWGALLFITGEASFDEEANFETRVFEKIQGDDFIVDWSGPDDKGNAQNLPKPRKWLITWVLALYVLSTTFSSSVFSAAAAVTAKEYETTVQTMVFGGTSLFMLGFAIGPIIFGPLSERYGRKGPLVIGYVSFALLQLPAANAQNLFTIFASRFLQGVFGAAPSAILSGTLADIWTPKQRGFAMPCTGTFLMIGPVIGPMTGSIIVQSSFGWRGIFNFTAIFTLAIAAVTYPILTETYSPVLLAKRARRMRHMTRNWALRARSEEQDRSLKDVVENCLSRPAKMLVLEPILLLMSTYISVVFGLMYIFFLAYPMSFANERHWDSTSAGLPLLSILLGTIIGGALIILTVGTNLSPDPKAGRPQENRLLLMMLGSVCLPVGMFWFAATSSPETGATPQIIAGVPIGMGIILINMQGMNYIVDCYGPFSNSAISANTFMRSLFASGFPVFATSLYSSIGVARATSYLGLFGVVLAPIPFLLFKYGQDIRSKSKWAPS</sequence>
<feature type="transmembrane region" description="Helical" evidence="6">
    <location>
        <begin position="670"/>
        <end position="689"/>
    </location>
</feature>
<dbReference type="PROSITE" id="PS50850">
    <property type="entry name" value="MFS"/>
    <property type="match status" value="1"/>
</dbReference>
<gene>
    <name evidence="9" type="primary">mrr1-2</name>
    <name evidence="9" type="ORF">Cob_v000040</name>
</gene>
<feature type="transmembrane region" description="Helical" evidence="6">
    <location>
        <begin position="360"/>
        <end position="385"/>
    </location>
</feature>
<dbReference type="GO" id="GO:0022857">
    <property type="term" value="F:transmembrane transporter activity"/>
    <property type="evidence" value="ECO:0007669"/>
    <property type="project" value="InterPro"/>
</dbReference>
<dbReference type="InterPro" id="IPR036259">
    <property type="entry name" value="MFS_trans_sf"/>
</dbReference>
<feature type="transmembrane region" description="Helical" evidence="6">
    <location>
        <begin position="635"/>
        <end position="658"/>
    </location>
</feature>
<accession>A0A484G8T8</accession>
<evidence type="ECO:0000259" key="7">
    <source>
        <dbReference type="PROSITE" id="PS50213"/>
    </source>
</evidence>
<dbReference type="PANTHER" id="PTHR23502:SF47">
    <property type="entry name" value="MAJOR FACILITATOR SUPERFAMILY (MFS) PROFILE DOMAIN-CONTAINING PROTEIN-RELATED"/>
    <property type="match status" value="1"/>
</dbReference>
<feature type="transmembrane region" description="Helical" evidence="6">
    <location>
        <begin position="767"/>
        <end position="785"/>
    </location>
</feature>
<dbReference type="InterPro" id="IPR020846">
    <property type="entry name" value="MFS_dom"/>
</dbReference>
<dbReference type="SUPFAM" id="SSF103473">
    <property type="entry name" value="MFS general substrate transporter"/>
    <property type="match status" value="1"/>
</dbReference>
<dbReference type="InterPro" id="IPR000782">
    <property type="entry name" value="FAS1_domain"/>
</dbReference>
<keyword evidence="3 6" id="KW-1133">Transmembrane helix</keyword>
<protein>
    <submittedName>
        <fullName evidence="9">Citrinin biosynthesis cluster MFS transporter mrr1</fullName>
    </submittedName>
</protein>
<dbReference type="Pfam" id="PF07690">
    <property type="entry name" value="MFS_1"/>
    <property type="match status" value="1"/>
</dbReference>
<dbReference type="PROSITE" id="PS50213">
    <property type="entry name" value="FAS1"/>
    <property type="match status" value="2"/>
</dbReference>
<keyword evidence="4 6" id="KW-0472">Membrane</keyword>
<evidence type="ECO:0000313" key="10">
    <source>
        <dbReference type="Proteomes" id="UP000014480"/>
    </source>
</evidence>
<dbReference type="PANTHER" id="PTHR23502">
    <property type="entry name" value="MAJOR FACILITATOR SUPERFAMILY"/>
    <property type="match status" value="1"/>
</dbReference>
<evidence type="ECO:0000259" key="8">
    <source>
        <dbReference type="PROSITE" id="PS50850"/>
    </source>
</evidence>
<feature type="domain" description="FAS1" evidence="7">
    <location>
        <begin position="138"/>
        <end position="268"/>
    </location>
</feature>
<evidence type="ECO:0000256" key="2">
    <source>
        <dbReference type="ARBA" id="ARBA00022692"/>
    </source>
</evidence>
<dbReference type="Proteomes" id="UP000014480">
    <property type="component" value="Unassembled WGS sequence"/>
</dbReference>
<dbReference type="AlphaFoldDB" id="A0A484G8T8"/>
<proteinExistence type="predicted"/>
<keyword evidence="2 6" id="KW-0812">Transmembrane</keyword>
<reference evidence="10" key="1">
    <citation type="journal article" date="2013" name="New Phytol.">
        <title>Comparative genomic and transcriptomic analyses reveal the hemibiotrophic stage shift of Colletotrichum fungi.</title>
        <authorList>
            <person name="Gan P."/>
            <person name="Ikeda K."/>
            <person name="Irieda H."/>
            <person name="Narusaka M."/>
            <person name="O'Connell R.J."/>
            <person name="Narusaka Y."/>
            <person name="Takano Y."/>
            <person name="Kubo Y."/>
            <person name="Shirasu K."/>
        </authorList>
    </citation>
    <scope>NUCLEOTIDE SEQUENCE [LARGE SCALE GENOMIC DNA]</scope>
    <source>
        <strain evidence="10">104-T / ATCC 96160 / CBS 514.97 / LARS 414 / MAFF 240422</strain>
    </source>
</reference>
<evidence type="ECO:0000256" key="3">
    <source>
        <dbReference type="ARBA" id="ARBA00022989"/>
    </source>
</evidence>
<name>A0A484G8T8_COLOR</name>
<feature type="domain" description="FAS1" evidence="7">
    <location>
        <begin position="1"/>
        <end position="136"/>
    </location>
</feature>
<feature type="transmembrane region" description="Helical" evidence="6">
    <location>
        <begin position="701"/>
        <end position="723"/>
    </location>
</feature>
<dbReference type="Pfam" id="PF02469">
    <property type="entry name" value="Fasciclin"/>
    <property type="match status" value="2"/>
</dbReference>
<dbReference type="GO" id="GO:0005886">
    <property type="term" value="C:plasma membrane"/>
    <property type="evidence" value="ECO:0007669"/>
    <property type="project" value="TreeGrafter"/>
</dbReference>